<gene>
    <name evidence="3" type="ORF">AMD01_06155</name>
</gene>
<evidence type="ECO:0000313" key="3">
    <source>
        <dbReference type="EMBL" id="KOO47616.1"/>
    </source>
</evidence>
<dbReference type="GO" id="GO:0005886">
    <property type="term" value="C:plasma membrane"/>
    <property type="evidence" value="ECO:0007669"/>
    <property type="project" value="TreeGrafter"/>
</dbReference>
<evidence type="ECO:0000256" key="1">
    <source>
        <dbReference type="ARBA" id="ARBA00010792"/>
    </source>
</evidence>
<protein>
    <submittedName>
        <fullName evidence="3">Alkaline phosphatase</fullName>
    </submittedName>
</protein>
<dbReference type="EMBL" id="LILC01000007">
    <property type="protein sequence ID" value="KOO47616.1"/>
    <property type="molecule type" value="Genomic_DNA"/>
</dbReference>
<dbReference type="PANTHER" id="PTHR42709">
    <property type="entry name" value="ALKALINE PHOSPHATASE LIKE PROTEIN"/>
    <property type="match status" value="1"/>
</dbReference>
<keyword evidence="4" id="KW-1185">Reference proteome</keyword>
<dbReference type="AlphaFoldDB" id="A0A0M0L948"/>
<accession>A0A0M0L948</accession>
<sequence>MNLDVVSHYIQVFGYIVILIILFCGIVGIPAPEESFLVLLGIFVSKHQLHLTKSMLYAFGGVFLGMMVAYVIGYYVGTPFLYKYGKYIGFSKPRMQKAEKQFNKYGIWAIFFGFYIPGIRQLSPYFAGISRYPIGMYTLVSFIGGAVWTVVFILIGYYVGDKFEVMYIGIGIGALVVIYLIWKSIRRSKQQKQREIEQTKE</sequence>
<dbReference type="Proteomes" id="UP000037558">
    <property type="component" value="Unassembled WGS sequence"/>
</dbReference>
<reference evidence="4" key="1">
    <citation type="submission" date="2015-08" db="EMBL/GenBank/DDBJ databases">
        <title>Fjat-14210 dsm16467.</title>
        <authorList>
            <person name="Liu B."/>
            <person name="Wang J."/>
            <person name="Zhu Y."/>
            <person name="Liu G."/>
            <person name="Chen Q."/>
            <person name="Chen Z."/>
            <person name="Lan J."/>
            <person name="Che J."/>
            <person name="Ge C."/>
            <person name="Shi H."/>
            <person name="Pan Z."/>
            <person name="Liu X."/>
        </authorList>
    </citation>
    <scope>NUCLEOTIDE SEQUENCE [LARGE SCALE GENOMIC DNA]</scope>
    <source>
        <strain evidence="4">DSM 16467</strain>
    </source>
</reference>
<evidence type="ECO:0000259" key="2">
    <source>
        <dbReference type="Pfam" id="PF09335"/>
    </source>
</evidence>
<comment type="similarity">
    <text evidence="1">Belongs to the DedA family.</text>
</comment>
<comment type="caution">
    <text evidence="3">The sequence shown here is derived from an EMBL/GenBank/DDBJ whole genome shotgun (WGS) entry which is preliminary data.</text>
</comment>
<proteinExistence type="inferred from homology"/>
<dbReference type="Pfam" id="PF09335">
    <property type="entry name" value="VTT_dom"/>
    <property type="match status" value="1"/>
</dbReference>
<name>A0A0M0L948_9BACI</name>
<dbReference type="RefSeq" id="WP_053400528.1">
    <property type="nucleotide sequence ID" value="NZ_JAMAUM010000013.1"/>
</dbReference>
<organism evidence="3 4">
    <name type="scientific">Priestia koreensis</name>
    <dbReference type="NCBI Taxonomy" id="284581"/>
    <lineage>
        <taxon>Bacteria</taxon>
        <taxon>Bacillati</taxon>
        <taxon>Bacillota</taxon>
        <taxon>Bacilli</taxon>
        <taxon>Bacillales</taxon>
        <taxon>Bacillaceae</taxon>
        <taxon>Priestia</taxon>
    </lineage>
</organism>
<dbReference type="InterPro" id="IPR051311">
    <property type="entry name" value="DedA_domain"/>
</dbReference>
<dbReference type="OrthoDB" id="9782291at2"/>
<dbReference type="InterPro" id="IPR032816">
    <property type="entry name" value="VTT_dom"/>
</dbReference>
<dbReference type="STRING" id="284581.AMD01_06155"/>
<feature type="domain" description="VTT" evidence="2">
    <location>
        <begin position="32"/>
        <end position="157"/>
    </location>
</feature>
<evidence type="ECO:0000313" key="4">
    <source>
        <dbReference type="Proteomes" id="UP000037558"/>
    </source>
</evidence>
<dbReference type="PATRIC" id="fig|284581.3.peg.4631"/>
<dbReference type="PANTHER" id="PTHR42709:SF9">
    <property type="entry name" value="ALKALINE PHOSPHATASE LIKE PROTEIN"/>
    <property type="match status" value="1"/>
</dbReference>